<dbReference type="InterPro" id="IPR043502">
    <property type="entry name" value="DNA/RNA_pol_sf"/>
</dbReference>
<reference evidence="1 2" key="1">
    <citation type="journal article" date="2022" name="G3 (Bethesda)">
        <title>Whole-genome sequence and methylome profiling of the almond [Prunus dulcis (Mill.) D.A. Webb] cultivar 'Nonpareil'.</title>
        <authorList>
            <person name="D'Amico-Willman K.M."/>
            <person name="Ouma W.Z."/>
            <person name="Meulia T."/>
            <person name="Sideli G.M."/>
            <person name="Gradziel T.M."/>
            <person name="Fresnedo-Ramirez J."/>
        </authorList>
    </citation>
    <scope>NUCLEOTIDE SEQUENCE [LARGE SCALE GENOMIC DNA]</scope>
    <source>
        <strain evidence="1">Clone GOH B32 T37-40</strain>
    </source>
</reference>
<protein>
    <submittedName>
        <fullName evidence="1">Uncharacterized protein</fullName>
    </submittedName>
</protein>
<evidence type="ECO:0000313" key="1">
    <source>
        <dbReference type="EMBL" id="KAI5327530.1"/>
    </source>
</evidence>
<gene>
    <name evidence="1" type="ORF">L3X38_026926</name>
</gene>
<organism evidence="1 2">
    <name type="scientific">Prunus dulcis</name>
    <name type="common">Almond</name>
    <name type="synonym">Amygdalus dulcis</name>
    <dbReference type="NCBI Taxonomy" id="3755"/>
    <lineage>
        <taxon>Eukaryota</taxon>
        <taxon>Viridiplantae</taxon>
        <taxon>Streptophyta</taxon>
        <taxon>Embryophyta</taxon>
        <taxon>Tracheophyta</taxon>
        <taxon>Spermatophyta</taxon>
        <taxon>Magnoliopsida</taxon>
        <taxon>eudicotyledons</taxon>
        <taxon>Gunneridae</taxon>
        <taxon>Pentapetalae</taxon>
        <taxon>rosids</taxon>
        <taxon>fabids</taxon>
        <taxon>Rosales</taxon>
        <taxon>Rosaceae</taxon>
        <taxon>Amygdaloideae</taxon>
        <taxon>Amygdaleae</taxon>
        <taxon>Prunus</taxon>
    </lineage>
</organism>
<name>A0AAD4VLY8_PRUDU</name>
<dbReference type="Proteomes" id="UP001054821">
    <property type="component" value="Chromosome 5"/>
</dbReference>
<sequence>MTARRLFRIGCSGYLAHVIDTRDNGLRLEDIPGVMEFPDVFPEELPGLPHHREIGFTSELLLELVDKGFIRPSFSSWGTPVLLLRGAKVFSEIDLGLGYHQDWIRRLESLTANKCRERIRRIVKQSPRYSRNANPRARDIVVVQSWVIRPSDRGQTLGTCVLGILEPLGTSACESCSLACEDR</sequence>
<dbReference type="EMBL" id="JAJFAZ020000005">
    <property type="protein sequence ID" value="KAI5327530.1"/>
    <property type="molecule type" value="Genomic_DNA"/>
</dbReference>
<dbReference type="AlphaFoldDB" id="A0AAD4VLY8"/>
<accession>A0AAD4VLY8</accession>
<dbReference type="SUPFAM" id="SSF56672">
    <property type="entry name" value="DNA/RNA polymerases"/>
    <property type="match status" value="1"/>
</dbReference>
<keyword evidence="2" id="KW-1185">Reference proteome</keyword>
<comment type="caution">
    <text evidence="1">The sequence shown here is derived from an EMBL/GenBank/DDBJ whole genome shotgun (WGS) entry which is preliminary data.</text>
</comment>
<proteinExistence type="predicted"/>
<evidence type="ECO:0000313" key="2">
    <source>
        <dbReference type="Proteomes" id="UP001054821"/>
    </source>
</evidence>